<sequence length="199" mass="21043">MILFALGSLLLGILCGYFLFPPEAVPVMDRLMSYALMLLLLSVGIEVGTNKTVFRKIREYNVRILVIPFGVAVGSIAGGLLLGFFLGMPVNESAAVSSGFGFYSVSAVILRGLGGAQLGTVAFMTNVLRELMAFLMIPFVARHFGRYAAVAPSGATAMDTTLPVIARATDDETALIAVISGVVLTALVPVLVPLLYNLL</sequence>
<gene>
    <name evidence="2" type="ORF">D4A47_08480</name>
</gene>
<feature type="transmembrane region" description="Helical" evidence="1">
    <location>
        <begin position="174"/>
        <end position="196"/>
    </location>
</feature>
<organism evidence="2 3">
    <name type="scientific">Anaerotruncus massiliensis</name>
    <name type="common">ex Liu et al. 2021</name>
    <dbReference type="NCBI Taxonomy" id="2321404"/>
    <lineage>
        <taxon>Bacteria</taxon>
        <taxon>Bacillati</taxon>
        <taxon>Bacillota</taxon>
        <taxon>Clostridia</taxon>
        <taxon>Eubacteriales</taxon>
        <taxon>Oscillospiraceae</taxon>
        <taxon>Anaerotruncus</taxon>
    </lineage>
</organism>
<name>A0A498CY76_9FIRM</name>
<dbReference type="InterPro" id="IPR005642">
    <property type="entry name" value="LysO"/>
</dbReference>
<reference evidence="2 3" key="1">
    <citation type="submission" date="2018-10" db="EMBL/GenBank/DDBJ databases">
        <title>Anaerotruncus faecis sp. nov., isolated from human feces.</title>
        <authorList>
            <person name="Wang Y.-J."/>
        </authorList>
    </citation>
    <scope>NUCLEOTIDE SEQUENCE [LARGE SCALE GENOMIC DNA]</scope>
    <source>
        <strain evidence="2 3">22A2-44</strain>
    </source>
</reference>
<dbReference type="RefSeq" id="WP_101549286.1">
    <property type="nucleotide sequence ID" value="NZ_DBFNFR010000147.1"/>
</dbReference>
<dbReference type="PANTHER" id="PTHR35804">
    <property type="entry name" value="LYSINE EXPORTER LYSO"/>
    <property type="match status" value="1"/>
</dbReference>
<comment type="caution">
    <text evidence="2">The sequence shown here is derived from an EMBL/GenBank/DDBJ whole genome shotgun (WGS) entry which is preliminary data.</text>
</comment>
<dbReference type="GO" id="GO:0005886">
    <property type="term" value="C:plasma membrane"/>
    <property type="evidence" value="ECO:0007669"/>
    <property type="project" value="TreeGrafter"/>
</dbReference>
<feature type="transmembrane region" description="Helical" evidence="1">
    <location>
        <begin position="31"/>
        <end position="48"/>
    </location>
</feature>
<protein>
    <submittedName>
        <fullName evidence="2">Lysine exporter LysO family protein</fullName>
    </submittedName>
</protein>
<keyword evidence="1" id="KW-0472">Membrane</keyword>
<keyword evidence="1" id="KW-0812">Transmembrane</keyword>
<accession>A0A498CY76</accession>
<keyword evidence="3" id="KW-1185">Reference proteome</keyword>
<dbReference type="Proteomes" id="UP000276301">
    <property type="component" value="Unassembled WGS sequence"/>
</dbReference>
<dbReference type="EMBL" id="RCHT01000013">
    <property type="protein sequence ID" value="RLL10668.1"/>
    <property type="molecule type" value="Genomic_DNA"/>
</dbReference>
<evidence type="ECO:0000313" key="2">
    <source>
        <dbReference type="EMBL" id="RLL10668.1"/>
    </source>
</evidence>
<feature type="transmembrane region" description="Helical" evidence="1">
    <location>
        <begin position="60"/>
        <end position="88"/>
    </location>
</feature>
<proteinExistence type="predicted"/>
<dbReference type="GO" id="GO:0015661">
    <property type="term" value="F:L-lysine efflux transmembrane transporter activity"/>
    <property type="evidence" value="ECO:0007669"/>
    <property type="project" value="InterPro"/>
</dbReference>
<dbReference type="AlphaFoldDB" id="A0A498CY76"/>
<keyword evidence="1" id="KW-1133">Transmembrane helix</keyword>
<evidence type="ECO:0000313" key="3">
    <source>
        <dbReference type="Proteomes" id="UP000276301"/>
    </source>
</evidence>
<feature type="transmembrane region" description="Helical" evidence="1">
    <location>
        <begin position="100"/>
        <end position="124"/>
    </location>
</feature>
<dbReference type="PANTHER" id="PTHR35804:SF1">
    <property type="entry name" value="LYSINE EXPORTER LYSO"/>
    <property type="match status" value="1"/>
</dbReference>
<dbReference type="Pfam" id="PF03956">
    <property type="entry name" value="Lys_export"/>
    <property type="match status" value="1"/>
</dbReference>
<evidence type="ECO:0000256" key="1">
    <source>
        <dbReference type="SAM" id="Phobius"/>
    </source>
</evidence>